<reference evidence="8 9" key="1">
    <citation type="journal article" date="2024" name="BMC Genomics">
        <title>Genome assembly of redclaw crayfish (Cherax quadricarinatus) provides insights into its immune adaptation and hypoxia tolerance.</title>
        <authorList>
            <person name="Liu Z."/>
            <person name="Zheng J."/>
            <person name="Li H."/>
            <person name="Fang K."/>
            <person name="Wang S."/>
            <person name="He J."/>
            <person name="Zhou D."/>
            <person name="Weng S."/>
            <person name="Chi M."/>
            <person name="Gu Z."/>
            <person name="He J."/>
            <person name="Li F."/>
            <person name="Wang M."/>
        </authorList>
    </citation>
    <scope>NUCLEOTIDE SEQUENCE [LARGE SCALE GENOMIC DNA]</scope>
    <source>
        <strain evidence="8">ZL_2023a</strain>
    </source>
</reference>
<dbReference type="PANTHER" id="PTHR20986">
    <property type="entry name" value="FMRFAMIDE-RELATED PEPTIDES"/>
    <property type="match status" value="1"/>
</dbReference>
<dbReference type="GO" id="GO:0005576">
    <property type="term" value="C:extracellular region"/>
    <property type="evidence" value="ECO:0007669"/>
    <property type="project" value="UniProtKB-SubCell"/>
</dbReference>
<evidence type="ECO:0000256" key="4">
    <source>
        <dbReference type="ARBA" id="ARBA00022815"/>
    </source>
</evidence>
<accession>A0AAW0WMF4</accession>
<comment type="caution">
    <text evidence="8">The sequence shown here is derived from an EMBL/GenBank/DDBJ whole genome shotgun (WGS) entry which is preliminary data.</text>
</comment>
<feature type="signal peptide" evidence="7">
    <location>
        <begin position="1"/>
        <end position="26"/>
    </location>
</feature>
<feature type="region of interest" description="Disordered" evidence="6">
    <location>
        <begin position="230"/>
        <end position="283"/>
    </location>
</feature>
<feature type="region of interest" description="Disordered" evidence="6">
    <location>
        <begin position="352"/>
        <end position="371"/>
    </location>
</feature>
<comment type="similarity">
    <text evidence="2">Belongs to the FARP (FMRFamide related peptide) family.</text>
</comment>
<feature type="chain" id="PRO_5044013235" evidence="7">
    <location>
        <begin position="27"/>
        <end position="384"/>
    </location>
</feature>
<protein>
    <submittedName>
        <fullName evidence="8">Uncharacterized protein</fullName>
    </submittedName>
</protein>
<keyword evidence="4" id="KW-0027">Amidation</keyword>
<organism evidence="8 9">
    <name type="scientific">Cherax quadricarinatus</name>
    <name type="common">Australian red claw crayfish</name>
    <dbReference type="NCBI Taxonomy" id="27406"/>
    <lineage>
        <taxon>Eukaryota</taxon>
        <taxon>Metazoa</taxon>
        <taxon>Ecdysozoa</taxon>
        <taxon>Arthropoda</taxon>
        <taxon>Crustacea</taxon>
        <taxon>Multicrustacea</taxon>
        <taxon>Malacostraca</taxon>
        <taxon>Eumalacostraca</taxon>
        <taxon>Eucarida</taxon>
        <taxon>Decapoda</taxon>
        <taxon>Pleocyemata</taxon>
        <taxon>Astacidea</taxon>
        <taxon>Parastacoidea</taxon>
        <taxon>Parastacidae</taxon>
        <taxon>Cherax</taxon>
    </lineage>
</organism>
<evidence type="ECO:0000256" key="3">
    <source>
        <dbReference type="ARBA" id="ARBA00022525"/>
    </source>
</evidence>
<dbReference type="EMBL" id="JARKIK010000076">
    <property type="protein sequence ID" value="KAK8727244.1"/>
    <property type="molecule type" value="Genomic_DNA"/>
</dbReference>
<dbReference type="AlphaFoldDB" id="A0AAW0WMF4"/>
<keyword evidence="5" id="KW-0527">Neuropeptide</keyword>
<evidence type="ECO:0000256" key="2">
    <source>
        <dbReference type="ARBA" id="ARBA00006356"/>
    </source>
</evidence>
<dbReference type="Pfam" id="PF01581">
    <property type="entry name" value="FARP"/>
    <property type="match status" value="7"/>
</dbReference>
<dbReference type="GO" id="GO:0007218">
    <property type="term" value="P:neuropeptide signaling pathway"/>
    <property type="evidence" value="ECO:0007669"/>
    <property type="project" value="UniProtKB-KW"/>
</dbReference>
<evidence type="ECO:0000256" key="6">
    <source>
        <dbReference type="SAM" id="MobiDB-lite"/>
    </source>
</evidence>
<proteinExistence type="inferred from homology"/>
<evidence type="ECO:0000256" key="5">
    <source>
        <dbReference type="ARBA" id="ARBA00023320"/>
    </source>
</evidence>
<dbReference type="PANTHER" id="PTHR20986:SF24">
    <property type="entry name" value="FMRFAMIDE-LIKE NEUROPEPTIDES 1"/>
    <property type="match status" value="1"/>
</dbReference>
<feature type="compositionally biased region" description="Low complexity" evidence="6">
    <location>
        <begin position="356"/>
        <end position="370"/>
    </location>
</feature>
<gene>
    <name evidence="8" type="ORF">OTU49_009778</name>
</gene>
<sequence>MTRSYVMLLEATMVVATLCWSAHAQAAYVPPSGAAVSVASQDLDGPSSGEDMVGKPEKRLLKYFLPGSQAWLSGVEGLYPTRQEGTKRGYSDRNYLRFGRSDEDKRGPSRNFLRFGRSGLGDYSSSSGDEELIDSVEKRGRNFLRFGRDPSRNFLRFGRSDMEEFGLAGGPVEFPSGVQDELNDLEFPIDEKRDGHSTYIRYLKGNRDFPRFGRGDRNFLRFGRSVDRQKSSMSFENCDEEPKTHDVTSTPSPTPVQPMTRTKQQAATHSIASSDSDKTTSHRMKRNVSRVYGYITLPTHTRDINPEEDAINVAYSDEPQVVDKRGYNKGFLRFGRDRNFLRFGKRDVSGEYPTYSSISSSESSGSLLGERPARAHQRNFIRFG</sequence>
<dbReference type="Proteomes" id="UP001445076">
    <property type="component" value="Unassembled WGS sequence"/>
</dbReference>
<feature type="compositionally biased region" description="Polar residues" evidence="6">
    <location>
        <begin position="257"/>
        <end position="274"/>
    </location>
</feature>
<name>A0AAW0WMF4_CHEQU</name>
<comment type="subcellular location">
    <subcellularLocation>
        <location evidence="1">Secreted</location>
    </subcellularLocation>
</comment>
<keyword evidence="9" id="KW-1185">Reference proteome</keyword>
<dbReference type="InterPro" id="IPR051041">
    <property type="entry name" value="FMRFamide-related_np"/>
</dbReference>
<evidence type="ECO:0000313" key="9">
    <source>
        <dbReference type="Proteomes" id="UP001445076"/>
    </source>
</evidence>
<evidence type="ECO:0000313" key="8">
    <source>
        <dbReference type="EMBL" id="KAK8727244.1"/>
    </source>
</evidence>
<keyword evidence="3" id="KW-0964">Secreted</keyword>
<dbReference type="InterPro" id="IPR002544">
    <property type="entry name" value="FMRFamid-related_peptide-like"/>
</dbReference>
<evidence type="ECO:0000256" key="7">
    <source>
        <dbReference type="SAM" id="SignalP"/>
    </source>
</evidence>
<keyword evidence="7" id="KW-0732">Signal</keyword>
<evidence type="ECO:0000256" key="1">
    <source>
        <dbReference type="ARBA" id="ARBA00004613"/>
    </source>
</evidence>